<proteinExistence type="predicted"/>
<dbReference type="Pfam" id="PF04392">
    <property type="entry name" value="ABC_sub_bind"/>
    <property type="match status" value="1"/>
</dbReference>
<evidence type="ECO:0000313" key="2">
    <source>
        <dbReference type="Proteomes" id="UP000285575"/>
    </source>
</evidence>
<accession>A0A437RB20</accession>
<dbReference type="OrthoDB" id="1550623at2"/>
<dbReference type="PANTHER" id="PTHR35271">
    <property type="entry name" value="ABC TRANSPORTER, SUBSTRATE-BINDING LIPOPROTEIN-RELATED"/>
    <property type="match status" value="1"/>
</dbReference>
<name>A0A437RB20_9BURK</name>
<evidence type="ECO:0000313" key="1">
    <source>
        <dbReference type="EMBL" id="RVU43969.1"/>
    </source>
</evidence>
<keyword evidence="2" id="KW-1185">Reference proteome</keyword>
<organism evidence="1 2">
    <name type="scientific">Rubrivivax rivuli</name>
    <dbReference type="NCBI Taxonomy" id="1862385"/>
    <lineage>
        <taxon>Bacteria</taxon>
        <taxon>Pseudomonadati</taxon>
        <taxon>Pseudomonadota</taxon>
        <taxon>Betaproteobacteria</taxon>
        <taxon>Burkholderiales</taxon>
        <taxon>Sphaerotilaceae</taxon>
        <taxon>Rubrivivax</taxon>
    </lineage>
</organism>
<sequence>MSFDSPWRWTDGQLEGFREGLGLPAAEIAIFQMDTKRHASEEAKAERGRLARAFVDGFRPDLLYASDDDAQQHVTRHYLGSRLPLVFSGVNRDPGAFGFDRASNVTGVLEREHVAETLRLLRELVPGWRRLVVLSDHGPYWDAVIRRVQEGVAAVGGVTLTQVVRTQQFEAYCQAVAAAQGQADALLHLGILALVDAAGRPVPYQAVQRWVVENSRLPDASFWMDRVHHGTLASVTVSEIEQGRAAGRLARAILVEGAAPASLPMQPTAKGQPAISLQRARALGITVRSTQLLQSQIVRHYDWEAHR</sequence>
<evidence type="ECO:0008006" key="3">
    <source>
        <dbReference type="Google" id="ProtNLM"/>
    </source>
</evidence>
<dbReference type="InterPro" id="IPR007487">
    <property type="entry name" value="ABC_transpt-TYRBP-like"/>
</dbReference>
<dbReference type="EMBL" id="SACR01000006">
    <property type="protein sequence ID" value="RVU43969.1"/>
    <property type="molecule type" value="Genomic_DNA"/>
</dbReference>
<dbReference type="Proteomes" id="UP000285575">
    <property type="component" value="Unassembled WGS sequence"/>
</dbReference>
<gene>
    <name evidence="1" type="ORF">EOE66_19930</name>
</gene>
<dbReference type="Gene3D" id="3.40.50.2300">
    <property type="match status" value="2"/>
</dbReference>
<comment type="caution">
    <text evidence="1">The sequence shown here is derived from an EMBL/GenBank/DDBJ whole genome shotgun (WGS) entry which is preliminary data.</text>
</comment>
<reference evidence="1 2" key="1">
    <citation type="submission" date="2019-01" db="EMBL/GenBank/DDBJ databases">
        <authorList>
            <person name="Chen W.-M."/>
        </authorList>
    </citation>
    <scope>NUCLEOTIDE SEQUENCE [LARGE SCALE GENOMIC DNA]</scope>
    <source>
        <strain evidence="1 2">KYPY4</strain>
    </source>
</reference>
<dbReference type="AlphaFoldDB" id="A0A437RB20"/>
<dbReference type="PANTHER" id="PTHR35271:SF1">
    <property type="entry name" value="ABC TRANSPORTER, SUBSTRATE-BINDING LIPOPROTEIN"/>
    <property type="match status" value="1"/>
</dbReference>
<protein>
    <recommendedName>
        <fullName evidence="3">ABC transporter substrate-binding protein</fullName>
    </recommendedName>
</protein>